<name>A0AAW2GZJ0_9HYME</name>
<proteinExistence type="predicted"/>
<keyword evidence="1" id="KW-0472">Membrane</keyword>
<dbReference type="Proteomes" id="UP001430953">
    <property type="component" value="Unassembled WGS sequence"/>
</dbReference>
<accession>A0AAW2GZJ0</accession>
<dbReference type="AlphaFoldDB" id="A0AAW2GZJ0"/>
<reference evidence="2 3" key="1">
    <citation type="submission" date="2023-03" db="EMBL/GenBank/DDBJ databases">
        <title>High recombination rates correlate with genetic variation in Cardiocondyla obscurior ants.</title>
        <authorList>
            <person name="Errbii M."/>
        </authorList>
    </citation>
    <scope>NUCLEOTIDE SEQUENCE [LARGE SCALE GENOMIC DNA]</scope>
    <source>
        <strain evidence="2">Alpha-2009</strain>
        <tissue evidence="2">Whole body</tissue>
    </source>
</reference>
<dbReference type="EMBL" id="JADYXP020000001">
    <property type="protein sequence ID" value="KAL0132552.1"/>
    <property type="molecule type" value="Genomic_DNA"/>
</dbReference>
<evidence type="ECO:0000256" key="1">
    <source>
        <dbReference type="SAM" id="Phobius"/>
    </source>
</evidence>
<feature type="transmembrane region" description="Helical" evidence="1">
    <location>
        <begin position="100"/>
        <end position="125"/>
    </location>
</feature>
<comment type="caution">
    <text evidence="2">The sequence shown here is derived from an EMBL/GenBank/DDBJ whole genome shotgun (WGS) entry which is preliminary data.</text>
</comment>
<keyword evidence="3" id="KW-1185">Reference proteome</keyword>
<feature type="transmembrane region" description="Helical" evidence="1">
    <location>
        <begin position="155"/>
        <end position="171"/>
    </location>
</feature>
<keyword evidence="1" id="KW-0812">Transmembrane</keyword>
<keyword evidence="1" id="KW-1133">Transmembrane helix</keyword>
<organism evidence="2 3">
    <name type="scientific">Cardiocondyla obscurior</name>
    <dbReference type="NCBI Taxonomy" id="286306"/>
    <lineage>
        <taxon>Eukaryota</taxon>
        <taxon>Metazoa</taxon>
        <taxon>Ecdysozoa</taxon>
        <taxon>Arthropoda</taxon>
        <taxon>Hexapoda</taxon>
        <taxon>Insecta</taxon>
        <taxon>Pterygota</taxon>
        <taxon>Neoptera</taxon>
        <taxon>Endopterygota</taxon>
        <taxon>Hymenoptera</taxon>
        <taxon>Apocrita</taxon>
        <taxon>Aculeata</taxon>
        <taxon>Formicoidea</taxon>
        <taxon>Formicidae</taxon>
        <taxon>Myrmicinae</taxon>
        <taxon>Cardiocondyla</taxon>
    </lineage>
</organism>
<sequence>MSVKSFVSSRRSSFLVVTYFTSRHDGEQVRKRRPFSGEATDGITCFVNRFEPVDVIYLQGRVIKIKFLQAILYRRLQGLRIILIYRMRLRRTLDITDTHVNIKFICIYIYIYCIIRALVTCLAYLDYGVTLCKITSRMAHIYRYDNSRVSRLPGILRYCLPLSLWPFLSFLRKKNKIKKTFIAIVMSRKRMYECMALKCSGGAKHSHGRLNSGDSRLAESKFSRFSSHEISRLI</sequence>
<evidence type="ECO:0000313" key="2">
    <source>
        <dbReference type="EMBL" id="KAL0132552.1"/>
    </source>
</evidence>
<gene>
    <name evidence="2" type="ORF">PUN28_000364</name>
</gene>
<protein>
    <submittedName>
        <fullName evidence="2">Uncharacterized protein</fullName>
    </submittedName>
</protein>
<evidence type="ECO:0000313" key="3">
    <source>
        <dbReference type="Proteomes" id="UP001430953"/>
    </source>
</evidence>